<feature type="non-terminal residue" evidence="1">
    <location>
        <position position="76"/>
    </location>
</feature>
<evidence type="ECO:0000313" key="1">
    <source>
        <dbReference type="EMBL" id="VAW28006.1"/>
    </source>
</evidence>
<protein>
    <submittedName>
        <fullName evidence="1">Uncharacterized protein</fullName>
    </submittedName>
</protein>
<proteinExistence type="predicted"/>
<reference evidence="1" key="1">
    <citation type="submission" date="2018-06" db="EMBL/GenBank/DDBJ databases">
        <authorList>
            <person name="Zhirakovskaya E."/>
        </authorList>
    </citation>
    <scope>NUCLEOTIDE SEQUENCE</scope>
</reference>
<gene>
    <name evidence="1" type="ORF">MNBD_BACTEROID06-109</name>
</gene>
<name>A0A3B0V7U2_9ZZZZ</name>
<organism evidence="1">
    <name type="scientific">hydrothermal vent metagenome</name>
    <dbReference type="NCBI Taxonomy" id="652676"/>
    <lineage>
        <taxon>unclassified sequences</taxon>
        <taxon>metagenomes</taxon>
        <taxon>ecological metagenomes</taxon>
    </lineage>
</organism>
<dbReference type="AlphaFoldDB" id="A0A3B0V7U2"/>
<dbReference type="EMBL" id="UOES01000336">
    <property type="protein sequence ID" value="VAW28006.1"/>
    <property type="molecule type" value="Genomic_DNA"/>
</dbReference>
<accession>A0A3B0V7U2</accession>
<sequence length="76" mass="8717">MRNILNITNGDSSVEIMKKAEIPGKFLPWRDVLHDGPVPEGLVLEELSRVRSEFIVSRGWGEPEVVKRDFIERDNV</sequence>